<dbReference type="OMA" id="HVIHICH"/>
<evidence type="ECO:0000313" key="5">
    <source>
        <dbReference type="EMBL" id="OJJ95657.1"/>
    </source>
</evidence>
<dbReference type="AlphaFoldDB" id="A0A1L9WHR4"/>
<name>A0A1L9WHR4_ASPA1</name>
<dbReference type="InterPro" id="IPR050272">
    <property type="entry name" value="Isochorismatase-like_hydrls"/>
</dbReference>
<evidence type="ECO:0000259" key="4">
    <source>
        <dbReference type="Pfam" id="PF00857"/>
    </source>
</evidence>
<dbReference type="Pfam" id="PF00857">
    <property type="entry name" value="Isochorismatase"/>
    <property type="match status" value="1"/>
</dbReference>
<evidence type="ECO:0000256" key="2">
    <source>
        <dbReference type="ARBA" id="ARBA00022801"/>
    </source>
</evidence>
<dbReference type="OrthoDB" id="245563at2759"/>
<protein>
    <recommendedName>
        <fullName evidence="4">Isochorismatase-like domain-containing protein</fullName>
    </recommendedName>
</protein>
<feature type="compositionally biased region" description="Basic and acidic residues" evidence="3">
    <location>
        <begin position="212"/>
        <end position="224"/>
    </location>
</feature>
<dbReference type="GeneID" id="30971522"/>
<dbReference type="EMBL" id="KV878988">
    <property type="protein sequence ID" value="OJJ95657.1"/>
    <property type="molecule type" value="Genomic_DNA"/>
</dbReference>
<dbReference type="Gene3D" id="3.40.50.850">
    <property type="entry name" value="Isochorismatase-like"/>
    <property type="match status" value="1"/>
</dbReference>
<evidence type="ECO:0000256" key="3">
    <source>
        <dbReference type="SAM" id="MobiDB-lite"/>
    </source>
</evidence>
<evidence type="ECO:0000256" key="1">
    <source>
        <dbReference type="ARBA" id="ARBA00006336"/>
    </source>
</evidence>
<sequence length="235" mass="25851">MTSPTRTALLLIDIQQGFSHPTHWGTQRSTPQFEQNVTALLAAFRSTSGAHVLHVCHHSTFLGSPLHPSKPGADFMPYARPINDEPVFSKTTNSPFLETDLADVLRQLNLQRLVIIGLMTAHCVSTTLRAASNLRVVNHGYGCVVKDGSEPQAEIILVQDATATFNVRFDGRDYDAEEVHAIHLATMKDEFCDVTTTADVLGRMQASGTRSWGERTLVDADSKPQGRQARKSSRL</sequence>
<dbReference type="PANTHER" id="PTHR43540">
    <property type="entry name" value="PEROXYUREIDOACRYLATE/UREIDOACRYLATE AMIDOHYDROLASE-RELATED"/>
    <property type="match status" value="1"/>
</dbReference>
<dbReference type="InterPro" id="IPR000868">
    <property type="entry name" value="Isochorismatase-like_dom"/>
</dbReference>
<dbReference type="STRING" id="690307.A0A1L9WHR4"/>
<proteinExistence type="inferred from homology"/>
<feature type="region of interest" description="Disordered" evidence="3">
    <location>
        <begin position="212"/>
        <end position="235"/>
    </location>
</feature>
<dbReference type="SUPFAM" id="SSF52499">
    <property type="entry name" value="Isochorismatase-like hydrolases"/>
    <property type="match status" value="1"/>
</dbReference>
<gene>
    <name evidence="5" type="ORF">ASPACDRAFT_1859899</name>
</gene>
<organism evidence="5 6">
    <name type="scientific">Aspergillus aculeatus (strain ATCC 16872 / CBS 172.66 / WB 5094)</name>
    <dbReference type="NCBI Taxonomy" id="690307"/>
    <lineage>
        <taxon>Eukaryota</taxon>
        <taxon>Fungi</taxon>
        <taxon>Dikarya</taxon>
        <taxon>Ascomycota</taxon>
        <taxon>Pezizomycotina</taxon>
        <taxon>Eurotiomycetes</taxon>
        <taxon>Eurotiomycetidae</taxon>
        <taxon>Eurotiales</taxon>
        <taxon>Aspergillaceae</taxon>
        <taxon>Aspergillus</taxon>
        <taxon>Aspergillus subgen. Circumdati</taxon>
    </lineage>
</organism>
<dbReference type="InterPro" id="IPR036380">
    <property type="entry name" value="Isochorismatase-like_sf"/>
</dbReference>
<dbReference type="PANTHER" id="PTHR43540:SF1">
    <property type="entry name" value="ISOCHORISMATASE HYDROLASE"/>
    <property type="match status" value="1"/>
</dbReference>
<dbReference type="RefSeq" id="XP_020051997.1">
    <property type="nucleotide sequence ID" value="XM_020197708.1"/>
</dbReference>
<keyword evidence="6" id="KW-1185">Reference proteome</keyword>
<accession>A0A1L9WHR4</accession>
<reference evidence="6" key="1">
    <citation type="journal article" date="2017" name="Genome Biol.">
        <title>Comparative genomics reveals high biological diversity and specific adaptations in the industrially and medically important fungal genus Aspergillus.</title>
        <authorList>
            <person name="de Vries R.P."/>
            <person name="Riley R."/>
            <person name="Wiebenga A."/>
            <person name="Aguilar-Osorio G."/>
            <person name="Amillis S."/>
            <person name="Uchima C.A."/>
            <person name="Anderluh G."/>
            <person name="Asadollahi M."/>
            <person name="Askin M."/>
            <person name="Barry K."/>
            <person name="Battaglia E."/>
            <person name="Bayram O."/>
            <person name="Benocci T."/>
            <person name="Braus-Stromeyer S.A."/>
            <person name="Caldana C."/>
            <person name="Canovas D."/>
            <person name="Cerqueira G.C."/>
            <person name="Chen F."/>
            <person name="Chen W."/>
            <person name="Choi C."/>
            <person name="Clum A."/>
            <person name="Dos Santos R.A."/>
            <person name="Damasio A.R."/>
            <person name="Diallinas G."/>
            <person name="Emri T."/>
            <person name="Fekete E."/>
            <person name="Flipphi M."/>
            <person name="Freyberg S."/>
            <person name="Gallo A."/>
            <person name="Gournas C."/>
            <person name="Habgood R."/>
            <person name="Hainaut M."/>
            <person name="Harispe M.L."/>
            <person name="Henrissat B."/>
            <person name="Hilden K.S."/>
            <person name="Hope R."/>
            <person name="Hossain A."/>
            <person name="Karabika E."/>
            <person name="Karaffa L."/>
            <person name="Karanyi Z."/>
            <person name="Krasevec N."/>
            <person name="Kuo A."/>
            <person name="Kusch H."/>
            <person name="LaButti K."/>
            <person name="Lagendijk E.L."/>
            <person name="Lapidus A."/>
            <person name="Levasseur A."/>
            <person name="Lindquist E."/>
            <person name="Lipzen A."/>
            <person name="Logrieco A.F."/>
            <person name="MacCabe A."/>
            <person name="Maekelae M.R."/>
            <person name="Malavazi I."/>
            <person name="Melin P."/>
            <person name="Meyer V."/>
            <person name="Mielnichuk N."/>
            <person name="Miskei M."/>
            <person name="Molnar A.P."/>
            <person name="Mule G."/>
            <person name="Ngan C.Y."/>
            <person name="Orejas M."/>
            <person name="Orosz E."/>
            <person name="Ouedraogo J.P."/>
            <person name="Overkamp K.M."/>
            <person name="Park H.-S."/>
            <person name="Perrone G."/>
            <person name="Piumi F."/>
            <person name="Punt P.J."/>
            <person name="Ram A.F."/>
            <person name="Ramon A."/>
            <person name="Rauscher S."/>
            <person name="Record E."/>
            <person name="Riano-Pachon D.M."/>
            <person name="Robert V."/>
            <person name="Roehrig J."/>
            <person name="Ruller R."/>
            <person name="Salamov A."/>
            <person name="Salih N.S."/>
            <person name="Samson R.A."/>
            <person name="Sandor E."/>
            <person name="Sanguinetti M."/>
            <person name="Schuetze T."/>
            <person name="Sepcic K."/>
            <person name="Shelest E."/>
            <person name="Sherlock G."/>
            <person name="Sophianopoulou V."/>
            <person name="Squina F.M."/>
            <person name="Sun H."/>
            <person name="Susca A."/>
            <person name="Todd R.B."/>
            <person name="Tsang A."/>
            <person name="Unkles S.E."/>
            <person name="van de Wiele N."/>
            <person name="van Rossen-Uffink D."/>
            <person name="Oliveira J.V."/>
            <person name="Vesth T.C."/>
            <person name="Visser J."/>
            <person name="Yu J.-H."/>
            <person name="Zhou M."/>
            <person name="Andersen M.R."/>
            <person name="Archer D.B."/>
            <person name="Baker S.E."/>
            <person name="Benoit I."/>
            <person name="Brakhage A.A."/>
            <person name="Braus G.H."/>
            <person name="Fischer R."/>
            <person name="Frisvad J.C."/>
            <person name="Goldman G.H."/>
            <person name="Houbraken J."/>
            <person name="Oakley B."/>
            <person name="Pocsi I."/>
            <person name="Scazzocchio C."/>
            <person name="Seiboth B."/>
            <person name="vanKuyk P.A."/>
            <person name="Wortman J."/>
            <person name="Dyer P.S."/>
            <person name="Grigoriev I.V."/>
        </authorList>
    </citation>
    <scope>NUCLEOTIDE SEQUENCE [LARGE SCALE GENOMIC DNA]</scope>
    <source>
        <strain evidence="6">ATCC 16872 / CBS 172.66 / WB 5094</strain>
    </source>
</reference>
<dbReference type="VEuPathDB" id="FungiDB:ASPACDRAFT_1859899"/>
<comment type="similarity">
    <text evidence="1">Belongs to the isochorismatase family.</text>
</comment>
<keyword evidence="2" id="KW-0378">Hydrolase</keyword>
<evidence type="ECO:0000313" key="6">
    <source>
        <dbReference type="Proteomes" id="UP000184546"/>
    </source>
</evidence>
<dbReference type="GO" id="GO:0016787">
    <property type="term" value="F:hydrolase activity"/>
    <property type="evidence" value="ECO:0007669"/>
    <property type="project" value="UniProtKB-KW"/>
</dbReference>
<dbReference type="Proteomes" id="UP000184546">
    <property type="component" value="Unassembled WGS sequence"/>
</dbReference>
<feature type="domain" description="Isochorismatase-like" evidence="4">
    <location>
        <begin position="7"/>
        <end position="199"/>
    </location>
</feature>